<protein>
    <submittedName>
        <fullName evidence="2">Uncharacterized protein</fullName>
    </submittedName>
</protein>
<accession>B9S5B0</accession>
<organism evidence="2 3">
    <name type="scientific">Ricinus communis</name>
    <name type="common">Castor bean</name>
    <dbReference type="NCBI Taxonomy" id="3988"/>
    <lineage>
        <taxon>Eukaryota</taxon>
        <taxon>Viridiplantae</taxon>
        <taxon>Streptophyta</taxon>
        <taxon>Embryophyta</taxon>
        <taxon>Tracheophyta</taxon>
        <taxon>Spermatophyta</taxon>
        <taxon>Magnoliopsida</taxon>
        <taxon>eudicotyledons</taxon>
        <taxon>Gunneridae</taxon>
        <taxon>Pentapetalae</taxon>
        <taxon>rosids</taxon>
        <taxon>fabids</taxon>
        <taxon>Malpighiales</taxon>
        <taxon>Euphorbiaceae</taxon>
        <taxon>Acalyphoideae</taxon>
        <taxon>Acalypheae</taxon>
        <taxon>Ricinus</taxon>
    </lineage>
</organism>
<keyword evidence="3" id="KW-1185">Reference proteome</keyword>
<name>B9S5B0_RICCO</name>
<dbReference type="AlphaFoldDB" id="B9S5B0"/>
<proteinExistence type="predicted"/>
<feature type="region of interest" description="Disordered" evidence="1">
    <location>
        <begin position="113"/>
        <end position="152"/>
    </location>
</feature>
<evidence type="ECO:0000256" key="1">
    <source>
        <dbReference type="SAM" id="MobiDB-lite"/>
    </source>
</evidence>
<reference evidence="3" key="1">
    <citation type="journal article" date="2010" name="Nat. Biotechnol.">
        <title>Draft genome sequence of the oilseed species Ricinus communis.</title>
        <authorList>
            <person name="Chan A.P."/>
            <person name="Crabtree J."/>
            <person name="Zhao Q."/>
            <person name="Lorenzi H."/>
            <person name="Orvis J."/>
            <person name="Puiu D."/>
            <person name="Melake-Berhan A."/>
            <person name="Jones K.M."/>
            <person name="Redman J."/>
            <person name="Chen G."/>
            <person name="Cahoon E.B."/>
            <person name="Gedil M."/>
            <person name="Stanke M."/>
            <person name="Haas B.J."/>
            <person name="Wortman J.R."/>
            <person name="Fraser-Liggett C.M."/>
            <person name="Ravel J."/>
            <person name="Rabinowicz P.D."/>
        </authorList>
    </citation>
    <scope>NUCLEOTIDE SEQUENCE [LARGE SCALE GENOMIC DNA]</scope>
    <source>
        <strain evidence="3">cv. Hale</strain>
    </source>
</reference>
<feature type="compositionally biased region" description="Basic residues" evidence="1">
    <location>
        <begin position="136"/>
        <end position="148"/>
    </location>
</feature>
<dbReference type="Proteomes" id="UP000008311">
    <property type="component" value="Unassembled WGS sequence"/>
</dbReference>
<sequence length="233" mass="25422">MNRGTRVKDPGGPRITYAVSRVDSTVVAVVACIVDGVKPPSWETFRICISCAKDTEGPYISLLLLGIVLEHMALDMTIAAPNRLAKCMMARRITRSKGLTLVARRLGAKSSKHNSWLSRTGGAQEVASDGSDSRRREKKNKRKEKRSRVATPIANRPKEVRSFVISKQDKVAPVFVYKAPSVLDLRAHVAVTSLSNKGFNLVPSIPRATLYTGSLDVYPSGVGTLHCLIRVAP</sequence>
<evidence type="ECO:0000313" key="2">
    <source>
        <dbReference type="EMBL" id="EEF41210.1"/>
    </source>
</evidence>
<dbReference type="EMBL" id="EQ973870">
    <property type="protein sequence ID" value="EEF41210.1"/>
    <property type="molecule type" value="Genomic_DNA"/>
</dbReference>
<gene>
    <name evidence="2" type="ORF">RCOM_0888600</name>
</gene>
<dbReference type="InParanoid" id="B9S5B0"/>
<evidence type="ECO:0000313" key="3">
    <source>
        <dbReference type="Proteomes" id="UP000008311"/>
    </source>
</evidence>